<dbReference type="EMBL" id="LAZR01012324">
    <property type="protein sequence ID" value="KKM27424.1"/>
    <property type="molecule type" value="Genomic_DNA"/>
</dbReference>
<dbReference type="InterPro" id="IPR023214">
    <property type="entry name" value="HAD_sf"/>
</dbReference>
<evidence type="ECO:0008006" key="2">
    <source>
        <dbReference type="Google" id="ProtNLM"/>
    </source>
</evidence>
<sequence length="135" mass="15097">MNKAVFADLDGTLINTKSGKTFPENIKDWVLDLTVLDTMYAYMFKNLIGTLCIVSNQGGVESGYITRDEVMAKLSNIKLAIEEYFLDKYSYNLKIDFAASFTNDPTDFMRKPNPGLGYKLAIANNLVLSQCIMIG</sequence>
<organism evidence="1">
    <name type="scientific">marine sediment metagenome</name>
    <dbReference type="NCBI Taxonomy" id="412755"/>
    <lineage>
        <taxon>unclassified sequences</taxon>
        <taxon>metagenomes</taxon>
        <taxon>ecological metagenomes</taxon>
    </lineage>
</organism>
<dbReference type="SUPFAM" id="SSF56784">
    <property type="entry name" value="HAD-like"/>
    <property type="match status" value="1"/>
</dbReference>
<gene>
    <name evidence="1" type="ORF">LCGC14_1574830</name>
</gene>
<dbReference type="AlphaFoldDB" id="A0A0F9J4T0"/>
<feature type="non-terminal residue" evidence="1">
    <location>
        <position position="135"/>
    </location>
</feature>
<dbReference type="InterPro" id="IPR036412">
    <property type="entry name" value="HAD-like_sf"/>
</dbReference>
<comment type="caution">
    <text evidence="1">The sequence shown here is derived from an EMBL/GenBank/DDBJ whole genome shotgun (WGS) entry which is preliminary data.</text>
</comment>
<protein>
    <recommendedName>
        <fullName evidence="2">D,D-heptose 1,7-bisphosphate phosphatase</fullName>
    </recommendedName>
</protein>
<dbReference type="Gene3D" id="3.40.50.1000">
    <property type="entry name" value="HAD superfamily/HAD-like"/>
    <property type="match status" value="1"/>
</dbReference>
<accession>A0A0F9J4T0</accession>
<reference evidence="1" key="1">
    <citation type="journal article" date="2015" name="Nature">
        <title>Complex archaea that bridge the gap between prokaryotes and eukaryotes.</title>
        <authorList>
            <person name="Spang A."/>
            <person name="Saw J.H."/>
            <person name="Jorgensen S.L."/>
            <person name="Zaremba-Niedzwiedzka K."/>
            <person name="Martijn J."/>
            <person name="Lind A.E."/>
            <person name="van Eijk R."/>
            <person name="Schleper C."/>
            <person name="Guy L."/>
            <person name="Ettema T.J."/>
        </authorList>
    </citation>
    <scope>NUCLEOTIDE SEQUENCE</scope>
</reference>
<name>A0A0F9J4T0_9ZZZZ</name>
<dbReference type="Pfam" id="PF08645">
    <property type="entry name" value="PNK3P"/>
    <property type="match status" value="1"/>
</dbReference>
<proteinExistence type="predicted"/>
<dbReference type="InterPro" id="IPR013954">
    <property type="entry name" value="PNK3P"/>
</dbReference>
<evidence type="ECO:0000313" key="1">
    <source>
        <dbReference type="EMBL" id="KKM27424.1"/>
    </source>
</evidence>